<name>A0A1M5UKS5_9FIRM</name>
<proteinExistence type="predicted"/>
<keyword evidence="3" id="KW-1185">Reference proteome</keyword>
<dbReference type="AlphaFoldDB" id="A0A1M5UKS5"/>
<evidence type="ECO:0000313" key="3">
    <source>
        <dbReference type="Proteomes" id="UP000183954"/>
    </source>
</evidence>
<feature type="region of interest" description="Disordered" evidence="1">
    <location>
        <begin position="1"/>
        <end position="38"/>
    </location>
</feature>
<reference evidence="3" key="1">
    <citation type="submission" date="2016-11" db="EMBL/GenBank/DDBJ databases">
        <authorList>
            <person name="Varghese N."/>
            <person name="Submissions S."/>
        </authorList>
    </citation>
    <scope>NUCLEOTIDE SEQUENCE [LARGE SCALE GENOMIC DNA]</scope>
    <source>
        <strain evidence="3">DSM 15449</strain>
    </source>
</reference>
<evidence type="ECO:0000313" key="2">
    <source>
        <dbReference type="EMBL" id="SHH63551.1"/>
    </source>
</evidence>
<sequence length="82" mass="9352">MKSLFQGGKLSGKSTARRRDSGEFLVKENTKGEAEDGESLRLKDRESARLRTFSVLLFYKKLQGNFGSIFLGCDVYLYETLY</sequence>
<organism evidence="2 3">
    <name type="scientific">Desulfosporosinus lacus DSM 15449</name>
    <dbReference type="NCBI Taxonomy" id="1121420"/>
    <lineage>
        <taxon>Bacteria</taxon>
        <taxon>Bacillati</taxon>
        <taxon>Bacillota</taxon>
        <taxon>Clostridia</taxon>
        <taxon>Eubacteriales</taxon>
        <taxon>Desulfitobacteriaceae</taxon>
        <taxon>Desulfosporosinus</taxon>
    </lineage>
</organism>
<dbReference type="EMBL" id="FQXJ01000004">
    <property type="protein sequence ID" value="SHH63551.1"/>
    <property type="molecule type" value="Genomic_DNA"/>
</dbReference>
<evidence type="ECO:0000256" key="1">
    <source>
        <dbReference type="SAM" id="MobiDB-lite"/>
    </source>
</evidence>
<dbReference type="STRING" id="1121420.SAMN02746098_00987"/>
<gene>
    <name evidence="2" type="ORF">SAMN02746098_00987</name>
</gene>
<feature type="compositionally biased region" description="Basic and acidic residues" evidence="1">
    <location>
        <begin position="17"/>
        <end position="38"/>
    </location>
</feature>
<protein>
    <submittedName>
        <fullName evidence="2">Uncharacterized protein</fullName>
    </submittedName>
</protein>
<accession>A0A1M5UKS5</accession>
<dbReference type="Proteomes" id="UP000183954">
    <property type="component" value="Unassembled WGS sequence"/>
</dbReference>